<keyword evidence="6 8" id="KW-0472">Membrane</keyword>
<proteinExistence type="inferred from homology"/>
<evidence type="ECO:0000256" key="4">
    <source>
        <dbReference type="ARBA" id="ARBA00022692"/>
    </source>
</evidence>
<evidence type="ECO:0000256" key="8">
    <source>
        <dbReference type="SAM" id="Phobius"/>
    </source>
</evidence>
<dbReference type="InterPro" id="IPR003400">
    <property type="entry name" value="ExbD"/>
</dbReference>
<dbReference type="PANTHER" id="PTHR30558:SF3">
    <property type="entry name" value="BIOPOLYMER TRANSPORT PROTEIN EXBD-RELATED"/>
    <property type="match status" value="1"/>
</dbReference>
<evidence type="ECO:0000256" key="5">
    <source>
        <dbReference type="ARBA" id="ARBA00022989"/>
    </source>
</evidence>
<comment type="caution">
    <text evidence="9">The sequence shown here is derived from an EMBL/GenBank/DDBJ whole genome shotgun (WGS) entry which is preliminary data.</text>
</comment>
<feature type="transmembrane region" description="Helical" evidence="8">
    <location>
        <begin position="21"/>
        <end position="42"/>
    </location>
</feature>
<sequence length="168" mass="18280">MAMLSNAPAAKGSKPRAHRKAFHLDVTPMVDLAFLLLTFFMLTTTFNKPTVLQVAMPDAKGPRTTVPPSGALTLLLGKNHQVHYFVGLNPGADASRLHTTTFAAGGLRQVLLKFRQNPAGMVLIKPSNAATYQSMVDALDEMNITGQQKYALVDLDQADQRLLATHRL</sequence>
<evidence type="ECO:0000256" key="6">
    <source>
        <dbReference type="ARBA" id="ARBA00023136"/>
    </source>
</evidence>
<evidence type="ECO:0000313" key="10">
    <source>
        <dbReference type="Proteomes" id="UP001499909"/>
    </source>
</evidence>
<evidence type="ECO:0000256" key="1">
    <source>
        <dbReference type="ARBA" id="ARBA00004162"/>
    </source>
</evidence>
<accession>A0ABP7MD31</accession>
<keyword evidence="7" id="KW-0813">Transport</keyword>
<protein>
    <submittedName>
        <fullName evidence="9">Biopolymer transporter ExbD</fullName>
    </submittedName>
</protein>
<name>A0ABP7MD31_9BACT</name>
<dbReference type="PANTHER" id="PTHR30558">
    <property type="entry name" value="EXBD MEMBRANE COMPONENT OF PMF-DRIVEN MACROMOLECULE IMPORT SYSTEM"/>
    <property type="match status" value="1"/>
</dbReference>
<keyword evidence="10" id="KW-1185">Reference proteome</keyword>
<keyword evidence="4 7" id="KW-0812">Transmembrane</keyword>
<gene>
    <name evidence="9" type="ORF">GCM10022406_03250</name>
</gene>
<organism evidence="9 10">
    <name type="scientific">Hymenobacter algoricola</name>
    <dbReference type="NCBI Taxonomy" id="486267"/>
    <lineage>
        <taxon>Bacteria</taxon>
        <taxon>Pseudomonadati</taxon>
        <taxon>Bacteroidota</taxon>
        <taxon>Cytophagia</taxon>
        <taxon>Cytophagales</taxon>
        <taxon>Hymenobacteraceae</taxon>
        <taxon>Hymenobacter</taxon>
    </lineage>
</organism>
<dbReference type="RefSeq" id="WP_345109105.1">
    <property type="nucleotide sequence ID" value="NZ_BAABDH010000003.1"/>
</dbReference>
<evidence type="ECO:0000256" key="7">
    <source>
        <dbReference type="RuleBase" id="RU003879"/>
    </source>
</evidence>
<dbReference type="Proteomes" id="UP001499909">
    <property type="component" value="Unassembled WGS sequence"/>
</dbReference>
<dbReference type="Pfam" id="PF02472">
    <property type="entry name" value="ExbD"/>
    <property type="match status" value="1"/>
</dbReference>
<comment type="subcellular location">
    <subcellularLocation>
        <location evidence="1">Cell membrane</location>
        <topology evidence="1">Single-pass membrane protein</topology>
    </subcellularLocation>
    <subcellularLocation>
        <location evidence="7">Cell membrane</location>
        <topology evidence="7">Single-pass type II membrane protein</topology>
    </subcellularLocation>
</comment>
<dbReference type="EMBL" id="BAABDH010000003">
    <property type="protein sequence ID" value="GAA3920180.1"/>
    <property type="molecule type" value="Genomic_DNA"/>
</dbReference>
<keyword evidence="3" id="KW-1003">Cell membrane</keyword>
<keyword evidence="5 8" id="KW-1133">Transmembrane helix</keyword>
<keyword evidence="7" id="KW-0653">Protein transport</keyword>
<evidence type="ECO:0000313" key="9">
    <source>
        <dbReference type="EMBL" id="GAA3920180.1"/>
    </source>
</evidence>
<evidence type="ECO:0000256" key="3">
    <source>
        <dbReference type="ARBA" id="ARBA00022475"/>
    </source>
</evidence>
<comment type="similarity">
    <text evidence="2 7">Belongs to the ExbD/TolR family.</text>
</comment>
<reference evidence="10" key="1">
    <citation type="journal article" date="2019" name="Int. J. Syst. Evol. Microbiol.">
        <title>The Global Catalogue of Microorganisms (GCM) 10K type strain sequencing project: providing services to taxonomists for standard genome sequencing and annotation.</title>
        <authorList>
            <consortium name="The Broad Institute Genomics Platform"/>
            <consortium name="The Broad Institute Genome Sequencing Center for Infectious Disease"/>
            <person name="Wu L."/>
            <person name="Ma J."/>
        </authorList>
    </citation>
    <scope>NUCLEOTIDE SEQUENCE [LARGE SCALE GENOMIC DNA]</scope>
    <source>
        <strain evidence="10">JCM 17214</strain>
    </source>
</reference>
<evidence type="ECO:0000256" key="2">
    <source>
        <dbReference type="ARBA" id="ARBA00005811"/>
    </source>
</evidence>